<sequence>MSDTPTHTADVVIVGGGVTGCVIATRLSAAQPNLKILIMEMGPDVRDEPAVRTPGIYMNNLVPGAPYSQFYIGEPSEALLGNSVIVAAGACVGGGSAINWMVYTRGSASDYDDWKNEYGNPGWGFDDLLPLFKKSEAYFGEGDLSTHGTDGPLQATYGGIVSKINLEWFKTAPAYDGRPVVPDGQDFKTGNAFTRWAKWIGKDGKRSDIAHGYLYPQMDRSSNITLLTKTHVSRVLFEGDKAVGVEYFTSASDPPRQVRATKMVVVTAGTLSTPQILERSGIGARAHLEALGIPVVSDLPNVGEGYQDHLIVKSEYVRESDDTGTSRDDLLRGIPEVMERVQKEYTEHGTGELATNEADVATCKWLYKLGREQARRMPSYRGEYAAMHPSFPPGGEAACKAGPRYRVGPVAMDAPDIVYSSEDEKALEEWIRRNVGVVWHGVATCAMRPRADGGVVSPRLDVYGTQKLKVADLSICPSNVSANMYSTAVAVGEKAAQLILEDLAAV</sequence>
<dbReference type="InterPro" id="IPR007867">
    <property type="entry name" value="GMC_OxRtase_C"/>
</dbReference>
<feature type="binding site" evidence="3">
    <location>
        <position position="232"/>
    </location>
    <ligand>
        <name>FAD</name>
        <dbReference type="ChEBI" id="CHEBI:57692"/>
    </ligand>
</feature>
<dbReference type="GO" id="GO:0050660">
    <property type="term" value="F:flavin adenine dinucleotide binding"/>
    <property type="evidence" value="ECO:0007669"/>
    <property type="project" value="InterPro"/>
</dbReference>
<comment type="cofactor">
    <cofactor evidence="1 3">
        <name>FAD</name>
        <dbReference type="ChEBI" id="CHEBI:57692"/>
    </cofactor>
</comment>
<dbReference type="AlphaFoldDB" id="A0A165NYM7"/>
<feature type="binding site" evidence="3">
    <location>
        <begin position="99"/>
        <end position="102"/>
    </location>
    <ligand>
        <name>FAD</name>
        <dbReference type="ChEBI" id="CHEBI:57692"/>
    </ligand>
</feature>
<comment type="similarity">
    <text evidence="2">Belongs to the GMC oxidoreductase family.</text>
</comment>
<dbReference type="Pfam" id="PF00732">
    <property type="entry name" value="GMC_oxred_N"/>
    <property type="match status" value="1"/>
</dbReference>
<dbReference type="InParanoid" id="A0A165NYM7"/>
<keyword evidence="3" id="KW-0274">FAD</keyword>
<dbReference type="STRING" id="1314781.A0A165NYM7"/>
<dbReference type="Gene3D" id="3.50.50.60">
    <property type="entry name" value="FAD/NAD(P)-binding domain"/>
    <property type="match status" value="2"/>
</dbReference>
<evidence type="ECO:0000259" key="4">
    <source>
        <dbReference type="PROSITE" id="PS00624"/>
    </source>
</evidence>
<evidence type="ECO:0000256" key="1">
    <source>
        <dbReference type="ARBA" id="ARBA00001974"/>
    </source>
</evidence>
<feature type="binding site" evidence="3">
    <location>
        <begin position="439"/>
        <end position="440"/>
    </location>
    <ligand>
        <name>FAD</name>
        <dbReference type="ChEBI" id="CHEBI:57692"/>
    </ligand>
</feature>
<feature type="domain" description="Glucose-methanol-choline oxidoreductase N-terminal" evidence="4">
    <location>
        <begin position="269"/>
        <end position="283"/>
    </location>
</feature>
<dbReference type="PIRSF" id="PIRSF000137">
    <property type="entry name" value="Alcohol_oxidase"/>
    <property type="match status" value="1"/>
</dbReference>
<evidence type="ECO:0000256" key="3">
    <source>
        <dbReference type="PIRSR" id="PIRSR000137-2"/>
    </source>
</evidence>
<dbReference type="PANTHER" id="PTHR11552">
    <property type="entry name" value="GLUCOSE-METHANOL-CHOLINE GMC OXIDOREDUCTASE"/>
    <property type="match status" value="1"/>
</dbReference>
<dbReference type="Pfam" id="PF05199">
    <property type="entry name" value="GMC_oxred_C"/>
    <property type="match status" value="1"/>
</dbReference>
<gene>
    <name evidence="5" type="ORF">EXIGLDRAFT_760895</name>
</gene>
<dbReference type="Proteomes" id="UP000077266">
    <property type="component" value="Unassembled WGS sequence"/>
</dbReference>
<protein>
    <submittedName>
        <fullName evidence="5">Alcohol oxidase</fullName>
    </submittedName>
</protein>
<name>A0A165NYM7_EXIGL</name>
<proteinExistence type="inferred from homology"/>
<dbReference type="SUPFAM" id="SSF51905">
    <property type="entry name" value="FAD/NAD(P)-binding domain"/>
    <property type="match status" value="1"/>
</dbReference>
<dbReference type="OrthoDB" id="269227at2759"/>
<dbReference type="EMBL" id="KV425894">
    <property type="protein sequence ID" value="KZW01403.1"/>
    <property type="molecule type" value="Genomic_DNA"/>
</dbReference>
<dbReference type="InterPro" id="IPR012132">
    <property type="entry name" value="GMC_OxRdtase"/>
</dbReference>
<organism evidence="5 6">
    <name type="scientific">Exidia glandulosa HHB12029</name>
    <dbReference type="NCBI Taxonomy" id="1314781"/>
    <lineage>
        <taxon>Eukaryota</taxon>
        <taxon>Fungi</taxon>
        <taxon>Dikarya</taxon>
        <taxon>Basidiomycota</taxon>
        <taxon>Agaricomycotina</taxon>
        <taxon>Agaricomycetes</taxon>
        <taxon>Auriculariales</taxon>
        <taxon>Exidiaceae</taxon>
        <taxon>Exidia</taxon>
    </lineage>
</organism>
<dbReference type="PROSITE" id="PS00624">
    <property type="entry name" value="GMC_OXRED_2"/>
    <property type="match status" value="1"/>
</dbReference>
<accession>A0A165NYM7</accession>
<keyword evidence="6" id="KW-1185">Reference proteome</keyword>
<keyword evidence="3" id="KW-0285">Flavoprotein</keyword>
<dbReference type="InterPro" id="IPR000172">
    <property type="entry name" value="GMC_OxRdtase_N"/>
</dbReference>
<dbReference type="Gene3D" id="3.30.560.10">
    <property type="entry name" value="Glucose Oxidase, domain 3"/>
    <property type="match status" value="2"/>
</dbReference>
<dbReference type="GO" id="GO:0016614">
    <property type="term" value="F:oxidoreductase activity, acting on CH-OH group of donors"/>
    <property type="evidence" value="ECO:0007669"/>
    <property type="project" value="InterPro"/>
</dbReference>
<evidence type="ECO:0000313" key="6">
    <source>
        <dbReference type="Proteomes" id="UP000077266"/>
    </source>
</evidence>
<dbReference type="PANTHER" id="PTHR11552:SF78">
    <property type="entry name" value="GLUCOSE-METHANOL-CHOLINE OXIDOREDUCTASE N-TERMINAL DOMAIN-CONTAINING PROTEIN"/>
    <property type="match status" value="1"/>
</dbReference>
<reference evidence="5 6" key="1">
    <citation type="journal article" date="2016" name="Mol. Biol. Evol.">
        <title>Comparative Genomics of Early-Diverging Mushroom-Forming Fungi Provides Insights into the Origins of Lignocellulose Decay Capabilities.</title>
        <authorList>
            <person name="Nagy L.G."/>
            <person name="Riley R."/>
            <person name="Tritt A."/>
            <person name="Adam C."/>
            <person name="Daum C."/>
            <person name="Floudas D."/>
            <person name="Sun H."/>
            <person name="Yadav J.S."/>
            <person name="Pangilinan J."/>
            <person name="Larsson K.H."/>
            <person name="Matsuura K."/>
            <person name="Barry K."/>
            <person name="Labutti K."/>
            <person name="Kuo R."/>
            <person name="Ohm R.A."/>
            <person name="Bhattacharya S.S."/>
            <person name="Shirouzu T."/>
            <person name="Yoshinaga Y."/>
            <person name="Martin F.M."/>
            <person name="Grigoriev I.V."/>
            <person name="Hibbett D.S."/>
        </authorList>
    </citation>
    <scope>NUCLEOTIDE SEQUENCE [LARGE SCALE GENOMIC DNA]</scope>
    <source>
        <strain evidence="5 6">HHB12029</strain>
    </source>
</reference>
<evidence type="ECO:0000313" key="5">
    <source>
        <dbReference type="EMBL" id="KZW01403.1"/>
    </source>
</evidence>
<dbReference type="InterPro" id="IPR036188">
    <property type="entry name" value="FAD/NAD-bd_sf"/>
</dbReference>
<evidence type="ECO:0000256" key="2">
    <source>
        <dbReference type="ARBA" id="ARBA00010790"/>
    </source>
</evidence>